<dbReference type="Proteomes" id="UP001215598">
    <property type="component" value="Unassembled WGS sequence"/>
</dbReference>
<dbReference type="GO" id="GO:0004497">
    <property type="term" value="F:monooxygenase activity"/>
    <property type="evidence" value="ECO:0007669"/>
    <property type="project" value="UniProtKB-KW"/>
</dbReference>
<feature type="domain" description="FAD-binding" evidence="6">
    <location>
        <begin position="14"/>
        <end position="350"/>
    </location>
</feature>
<organism evidence="7 8">
    <name type="scientific">Mycena metata</name>
    <dbReference type="NCBI Taxonomy" id="1033252"/>
    <lineage>
        <taxon>Eukaryota</taxon>
        <taxon>Fungi</taxon>
        <taxon>Dikarya</taxon>
        <taxon>Basidiomycota</taxon>
        <taxon>Agaricomycotina</taxon>
        <taxon>Agaricomycetes</taxon>
        <taxon>Agaricomycetidae</taxon>
        <taxon>Agaricales</taxon>
        <taxon>Marasmiineae</taxon>
        <taxon>Mycenaceae</taxon>
        <taxon>Mycena</taxon>
    </lineage>
</organism>
<keyword evidence="8" id="KW-1185">Reference proteome</keyword>
<dbReference type="PANTHER" id="PTHR13789">
    <property type="entry name" value="MONOOXYGENASE"/>
    <property type="match status" value="1"/>
</dbReference>
<gene>
    <name evidence="7" type="ORF">B0H16DRAFT_1566851</name>
</gene>
<keyword evidence="3" id="KW-0274">FAD</keyword>
<dbReference type="InterPro" id="IPR036188">
    <property type="entry name" value="FAD/NAD-bd_sf"/>
</dbReference>
<dbReference type="PANTHER" id="PTHR13789:SF147">
    <property type="entry name" value="PUTATIVE (AFU_ORTHOLOGUE AFUA_2G01950)-RELATED"/>
    <property type="match status" value="1"/>
</dbReference>
<dbReference type="InterPro" id="IPR050493">
    <property type="entry name" value="FAD-dep_Monooxygenase_BioMet"/>
</dbReference>
<dbReference type="Gene3D" id="3.50.50.60">
    <property type="entry name" value="FAD/NAD(P)-binding domain"/>
    <property type="match status" value="1"/>
</dbReference>
<evidence type="ECO:0000313" key="7">
    <source>
        <dbReference type="EMBL" id="KAJ7740580.1"/>
    </source>
</evidence>
<dbReference type="Pfam" id="PF01494">
    <property type="entry name" value="FAD_binding_3"/>
    <property type="match status" value="1"/>
</dbReference>
<sequence length="449" mass="50104">MQPRTQFPQAELKLDVLIVGGSIAGLACAYALGRSGHRVRVLEKDNGCQRGGGLRVPPNLTKILIEWGLVEEVKKRRECRKTTFMSMDTGDVLGYLEWKEDVLKETGAEFILMRYEDLYQMLYGLAVSVGAEISYNSTVTAIKPTNPSPSVHLANGTSLTADLVIGADGRRSLVRELVDESKDNGTDSGYTFYTVIIPIDRMAQDPELATWAHVLQWPIWMGENRCALGFPFADNDYSLSVYWPDNEVADDAPEGWDVYCPTNVLDLSQYSDSVRRLFTMVPTAQRTKYVVRERIAEWVDRTGRILLIGEAAHPSLPCSTHGASLAVEDAEALGVLFAHLTTLEQIPQLTEGFQELRRTRCDFIHRGELSNAALTTMPAGLARDQRDAGLALSLKGGEEHWDDDKLRAQWDKIGEGFAYHAREASEDWWVKWGALGPASRHRAERSVTE</sequence>
<evidence type="ECO:0000256" key="1">
    <source>
        <dbReference type="ARBA" id="ARBA00007992"/>
    </source>
</evidence>
<dbReference type="EMBL" id="JARKIB010000102">
    <property type="protein sequence ID" value="KAJ7740580.1"/>
    <property type="molecule type" value="Genomic_DNA"/>
</dbReference>
<dbReference type="GO" id="GO:0071949">
    <property type="term" value="F:FAD binding"/>
    <property type="evidence" value="ECO:0007669"/>
    <property type="project" value="InterPro"/>
</dbReference>
<reference evidence="7" key="1">
    <citation type="submission" date="2023-03" db="EMBL/GenBank/DDBJ databases">
        <title>Massive genome expansion in bonnet fungi (Mycena s.s.) driven by repeated elements and novel gene families across ecological guilds.</title>
        <authorList>
            <consortium name="Lawrence Berkeley National Laboratory"/>
            <person name="Harder C.B."/>
            <person name="Miyauchi S."/>
            <person name="Viragh M."/>
            <person name="Kuo A."/>
            <person name="Thoen E."/>
            <person name="Andreopoulos B."/>
            <person name="Lu D."/>
            <person name="Skrede I."/>
            <person name="Drula E."/>
            <person name="Henrissat B."/>
            <person name="Morin E."/>
            <person name="Kohler A."/>
            <person name="Barry K."/>
            <person name="LaButti K."/>
            <person name="Morin E."/>
            <person name="Salamov A."/>
            <person name="Lipzen A."/>
            <person name="Mereny Z."/>
            <person name="Hegedus B."/>
            <person name="Baldrian P."/>
            <person name="Stursova M."/>
            <person name="Weitz H."/>
            <person name="Taylor A."/>
            <person name="Grigoriev I.V."/>
            <person name="Nagy L.G."/>
            <person name="Martin F."/>
            <person name="Kauserud H."/>
        </authorList>
    </citation>
    <scope>NUCLEOTIDE SEQUENCE</scope>
    <source>
        <strain evidence="7">CBHHK182m</strain>
    </source>
</reference>
<evidence type="ECO:0000256" key="2">
    <source>
        <dbReference type="ARBA" id="ARBA00022630"/>
    </source>
</evidence>
<evidence type="ECO:0000313" key="8">
    <source>
        <dbReference type="Proteomes" id="UP001215598"/>
    </source>
</evidence>
<keyword evidence="2" id="KW-0285">Flavoprotein</keyword>
<dbReference type="AlphaFoldDB" id="A0AAD7IFF6"/>
<evidence type="ECO:0000256" key="5">
    <source>
        <dbReference type="ARBA" id="ARBA00023033"/>
    </source>
</evidence>
<comment type="caution">
    <text evidence="7">The sequence shown here is derived from an EMBL/GenBank/DDBJ whole genome shotgun (WGS) entry which is preliminary data.</text>
</comment>
<proteinExistence type="inferred from homology"/>
<keyword evidence="4" id="KW-0560">Oxidoreductase</keyword>
<dbReference type="SUPFAM" id="SSF51905">
    <property type="entry name" value="FAD/NAD(P)-binding domain"/>
    <property type="match status" value="1"/>
</dbReference>
<evidence type="ECO:0000256" key="3">
    <source>
        <dbReference type="ARBA" id="ARBA00022827"/>
    </source>
</evidence>
<evidence type="ECO:0000259" key="6">
    <source>
        <dbReference type="Pfam" id="PF01494"/>
    </source>
</evidence>
<dbReference type="PROSITE" id="PS51257">
    <property type="entry name" value="PROKAR_LIPOPROTEIN"/>
    <property type="match status" value="1"/>
</dbReference>
<dbReference type="PRINTS" id="PR00420">
    <property type="entry name" value="RNGMNOXGNASE"/>
</dbReference>
<keyword evidence="5" id="KW-0503">Monooxygenase</keyword>
<comment type="similarity">
    <text evidence="1">Belongs to the paxM FAD-dependent monooxygenase family.</text>
</comment>
<dbReference type="InterPro" id="IPR002938">
    <property type="entry name" value="FAD-bd"/>
</dbReference>
<name>A0AAD7IFF6_9AGAR</name>
<protein>
    <recommendedName>
        <fullName evidence="6">FAD-binding domain-containing protein</fullName>
    </recommendedName>
</protein>
<evidence type="ECO:0000256" key="4">
    <source>
        <dbReference type="ARBA" id="ARBA00023002"/>
    </source>
</evidence>
<accession>A0AAD7IFF6</accession>